<feature type="region of interest" description="Disordered" evidence="2">
    <location>
        <begin position="510"/>
        <end position="529"/>
    </location>
</feature>
<gene>
    <name evidence="3" type="ORF">FOMPIDRAFT_1027015</name>
</gene>
<dbReference type="HOGENOM" id="CLU_007465_0_0_1"/>
<accession>S8ETP4</accession>
<dbReference type="InParanoid" id="S8ETP4"/>
<feature type="region of interest" description="Disordered" evidence="2">
    <location>
        <begin position="309"/>
        <end position="336"/>
    </location>
</feature>
<dbReference type="EMBL" id="KE504122">
    <property type="protein sequence ID" value="EPT06189.1"/>
    <property type="molecule type" value="Genomic_DNA"/>
</dbReference>
<name>S8ETP4_FOMSC</name>
<evidence type="ECO:0000256" key="1">
    <source>
        <dbReference type="SAM" id="Coils"/>
    </source>
</evidence>
<keyword evidence="4" id="KW-1185">Reference proteome</keyword>
<evidence type="ECO:0000313" key="3">
    <source>
        <dbReference type="EMBL" id="EPT06189.1"/>
    </source>
</evidence>
<feature type="region of interest" description="Disordered" evidence="2">
    <location>
        <begin position="894"/>
        <end position="921"/>
    </location>
</feature>
<dbReference type="GO" id="GO:0033596">
    <property type="term" value="C:TSC1-TSC2 complex"/>
    <property type="evidence" value="ECO:0007669"/>
    <property type="project" value="TreeGrafter"/>
</dbReference>
<dbReference type="PANTHER" id="PTHR15154:SF2">
    <property type="entry name" value="HAMARTIN"/>
    <property type="match status" value="1"/>
</dbReference>
<dbReference type="GO" id="GO:0032007">
    <property type="term" value="P:negative regulation of TOR signaling"/>
    <property type="evidence" value="ECO:0007669"/>
    <property type="project" value="TreeGrafter"/>
</dbReference>
<feature type="coiled-coil region" evidence="1">
    <location>
        <begin position="645"/>
        <end position="693"/>
    </location>
</feature>
<reference evidence="3 4" key="1">
    <citation type="journal article" date="2012" name="Science">
        <title>The Paleozoic origin of enzymatic lignin decomposition reconstructed from 31 fungal genomes.</title>
        <authorList>
            <person name="Floudas D."/>
            <person name="Binder M."/>
            <person name="Riley R."/>
            <person name="Barry K."/>
            <person name="Blanchette R.A."/>
            <person name="Henrissat B."/>
            <person name="Martinez A.T."/>
            <person name="Otillar R."/>
            <person name="Spatafora J.W."/>
            <person name="Yadav J.S."/>
            <person name="Aerts A."/>
            <person name="Benoit I."/>
            <person name="Boyd A."/>
            <person name="Carlson A."/>
            <person name="Copeland A."/>
            <person name="Coutinho P.M."/>
            <person name="de Vries R.P."/>
            <person name="Ferreira P."/>
            <person name="Findley K."/>
            <person name="Foster B."/>
            <person name="Gaskell J."/>
            <person name="Glotzer D."/>
            <person name="Gorecki P."/>
            <person name="Heitman J."/>
            <person name="Hesse C."/>
            <person name="Hori C."/>
            <person name="Igarashi K."/>
            <person name="Jurgens J.A."/>
            <person name="Kallen N."/>
            <person name="Kersten P."/>
            <person name="Kohler A."/>
            <person name="Kuees U."/>
            <person name="Kumar T.K.A."/>
            <person name="Kuo A."/>
            <person name="LaButti K."/>
            <person name="Larrondo L.F."/>
            <person name="Lindquist E."/>
            <person name="Ling A."/>
            <person name="Lombard V."/>
            <person name="Lucas S."/>
            <person name="Lundell T."/>
            <person name="Martin R."/>
            <person name="McLaughlin D.J."/>
            <person name="Morgenstern I."/>
            <person name="Morin E."/>
            <person name="Murat C."/>
            <person name="Nagy L.G."/>
            <person name="Nolan M."/>
            <person name="Ohm R.A."/>
            <person name="Patyshakuliyeva A."/>
            <person name="Rokas A."/>
            <person name="Ruiz-Duenas F.J."/>
            <person name="Sabat G."/>
            <person name="Salamov A."/>
            <person name="Samejima M."/>
            <person name="Schmutz J."/>
            <person name="Slot J.C."/>
            <person name="St John F."/>
            <person name="Stenlid J."/>
            <person name="Sun H."/>
            <person name="Sun S."/>
            <person name="Syed K."/>
            <person name="Tsang A."/>
            <person name="Wiebenga A."/>
            <person name="Young D."/>
            <person name="Pisabarro A."/>
            <person name="Eastwood D.C."/>
            <person name="Martin F."/>
            <person name="Cullen D."/>
            <person name="Grigoriev I.V."/>
            <person name="Hibbett D.S."/>
        </authorList>
    </citation>
    <scope>NUCLEOTIDE SEQUENCE</scope>
    <source>
        <strain evidence="4">FP-58527</strain>
    </source>
</reference>
<sequence length="921" mass="103887">MDVSQLCRTLRLVLESAPDAPSVEDLLKQVDGFVQGVQSSPDRAATVASLEDELQTIHDTVIAHASLTQAEPFLGVLYHLLPVLPPSSIISTWFEPTLRPALREPRLPTPSVEYAKGLIIAALGVGSYLGSSDEESAKQKERMSGFRRRLMDLYLLDAFNESSGDDVLEWATLDVEQREKKICWKANLEDMLIRVGLERPEDFLTEVFHCFTLPTSRLQLLILLNSYTSQPTFPDVAAVMASHRLTTAILYSLLFDNSSTVAVVALTVLTKLLPIFAVKATEHLKRYVSLLVLVLARIVCWRERPVPHPTEPSLGADSASESGCDRDDEEGLPEEMYTPPIHEDITWERLEQTFLAGASSAPSPHRYFTVLYYLFPCNIIRFLRYPIRYITDIQCENPYAVGWDEVLDEPQIKSRSEPLMRGHVLHPRLIWRGPVEELSQPDFWADYGIARILGECTMLDVRNAALGMQQRAPAVISSDPPTLPISPPPTRPFADKSNISVASAEASMVSPSVVRNEGPLTPMSTSMQGRPRISLQEMIATSVALKSGMDVEIVHPSASWSTDVFGAMRSRSPSRETDEAEEQTETTPERSSSVGAQDVPLHVRQALAGLQREVLLLRNELNLELWSARENVKHIGRLYQDRVLSNTAEMERQGLRNKLRKYKAEVSSLQRKLTEHKEQSNTVKSQLQDYSKKAQEKLGEFRKEKKEWMVDEAKMRAADKEAKETFAAQGKQLAEALQRVFQLETKIRENAPKVDRLHDYEKQIDQLIMLQRLWELDVQKLNNQTEYLAILNSKYRKMELRLDTYEKTHADLTRKEEQQRSRVRILERQLSLTQNQLEGARKSSELERLSSASAEREQVLALNKRLRTENDDLRDEVEELKAMVETLKAKVSGRQGLIGGRTSRSGSGTMGPGGDVSPTAT</sequence>
<dbReference type="STRING" id="743788.S8ETP4"/>
<feature type="region of interest" description="Disordered" evidence="2">
    <location>
        <begin position="564"/>
        <end position="598"/>
    </location>
</feature>
<dbReference type="InterPro" id="IPR007483">
    <property type="entry name" value="Hamartin"/>
</dbReference>
<organism evidence="3 4">
    <name type="scientific">Fomitopsis schrenkii</name>
    <name type="common">Brown rot fungus</name>
    <dbReference type="NCBI Taxonomy" id="2126942"/>
    <lineage>
        <taxon>Eukaryota</taxon>
        <taxon>Fungi</taxon>
        <taxon>Dikarya</taxon>
        <taxon>Basidiomycota</taxon>
        <taxon>Agaricomycotina</taxon>
        <taxon>Agaricomycetes</taxon>
        <taxon>Polyporales</taxon>
        <taxon>Fomitopsis</taxon>
    </lineage>
</organism>
<evidence type="ECO:0000256" key="2">
    <source>
        <dbReference type="SAM" id="MobiDB-lite"/>
    </source>
</evidence>
<protein>
    <recommendedName>
        <fullName evidence="5">Tuberous sclerosis 1</fullName>
    </recommendedName>
</protein>
<feature type="coiled-coil region" evidence="1">
    <location>
        <begin position="788"/>
        <end position="890"/>
    </location>
</feature>
<dbReference type="eggNOG" id="ENOG502R01W">
    <property type="taxonomic scope" value="Eukaryota"/>
</dbReference>
<evidence type="ECO:0008006" key="5">
    <source>
        <dbReference type="Google" id="ProtNLM"/>
    </source>
</evidence>
<dbReference type="GO" id="GO:0051726">
    <property type="term" value="P:regulation of cell cycle"/>
    <property type="evidence" value="ECO:0007669"/>
    <property type="project" value="TreeGrafter"/>
</dbReference>
<proteinExistence type="predicted"/>
<keyword evidence="1" id="KW-0175">Coiled coil</keyword>
<dbReference type="OrthoDB" id="28737at2759"/>
<dbReference type="AlphaFoldDB" id="S8ETP4"/>
<dbReference type="PANTHER" id="PTHR15154">
    <property type="entry name" value="HAMARTIN"/>
    <property type="match status" value="1"/>
</dbReference>
<evidence type="ECO:0000313" key="4">
    <source>
        <dbReference type="Proteomes" id="UP000015241"/>
    </source>
</evidence>
<dbReference type="Proteomes" id="UP000015241">
    <property type="component" value="Unassembled WGS sequence"/>
</dbReference>